<comment type="caution">
    <text evidence="1">The sequence shown here is derived from an EMBL/GenBank/DDBJ whole genome shotgun (WGS) entry which is preliminary data.</text>
</comment>
<name>A0ABS2DU35_9BURK</name>
<protein>
    <submittedName>
        <fullName evidence="1">Uncharacterized protein</fullName>
    </submittedName>
</protein>
<dbReference type="Proteomes" id="UP000715095">
    <property type="component" value="Unassembled WGS sequence"/>
</dbReference>
<organism evidence="1 2">
    <name type="scientific">Sutterella massiliensis</name>
    <dbReference type="NCBI Taxonomy" id="1816689"/>
    <lineage>
        <taxon>Bacteria</taxon>
        <taxon>Pseudomonadati</taxon>
        <taxon>Pseudomonadota</taxon>
        <taxon>Betaproteobacteria</taxon>
        <taxon>Burkholderiales</taxon>
        <taxon>Sutterellaceae</taxon>
        <taxon>Sutterella</taxon>
    </lineage>
</organism>
<dbReference type="EMBL" id="JACJJC010000009">
    <property type="protein sequence ID" value="MBM6704230.1"/>
    <property type="molecule type" value="Genomic_DNA"/>
</dbReference>
<keyword evidence="2" id="KW-1185">Reference proteome</keyword>
<accession>A0ABS2DU35</accession>
<dbReference type="RefSeq" id="WP_205102731.1">
    <property type="nucleotide sequence ID" value="NZ_JACJJC010000009.1"/>
</dbReference>
<evidence type="ECO:0000313" key="1">
    <source>
        <dbReference type="EMBL" id="MBM6704230.1"/>
    </source>
</evidence>
<evidence type="ECO:0000313" key="2">
    <source>
        <dbReference type="Proteomes" id="UP000715095"/>
    </source>
</evidence>
<gene>
    <name evidence="1" type="ORF">H6A60_07005</name>
</gene>
<proteinExistence type="predicted"/>
<sequence>MTGDFDRNDEHLNRVFFDSANDDRAVFEDARFVIEFERNAPNLVVPGTFLSKLIATIVLIRQSRHPRAKMPGGQRARFESAV</sequence>
<reference evidence="1 2" key="1">
    <citation type="journal article" date="2021" name="Sci. Rep.">
        <title>The distribution of antibiotic resistance genes in chicken gut microbiota commensals.</title>
        <authorList>
            <person name="Juricova H."/>
            <person name="Matiasovicova J."/>
            <person name="Kubasova T."/>
            <person name="Cejkova D."/>
            <person name="Rychlik I."/>
        </authorList>
    </citation>
    <scope>NUCLEOTIDE SEQUENCE [LARGE SCALE GENOMIC DNA]</scope>
    <source>
        <strain evidence="1 2">An829</strain>
    </source>
</reference>